<feature type="transmembrane region" description="Helical" evidence="2">
    <location>
        <begin position="83"/>
        <end position="104"/>
    </location>
</feature>
<dbReference type="RefSeq" id="WP_134550249.1">
    <property type="nucleotide sequence ID" value="NZ_SOHL01000003.1"/>
</dbReference>
<keyword evidence="2" id="KW-1133">Transmembrane helix</keyword>
<dbReference type="AlphaFoldDB" id="A0A4R9B0S1"/>
<feature type="region of interest" description="Disordered" evidence="1">
    <location>
        <begin position="1"/>
        <end position="41"/>
    </location>
</feature>
<keyword evidence="2" id="KW-0472">Membrane</keyword>
<protein>
    <submittedName>
        <fullName evidence="3">DNA polymerase III subunit gamma/tau</fullName>
    </submittedName>
</protein>
<feature type="transmembrane region" description="Helical" evidence="2">
    <location>
        <begin position="150"/>
        <end position="169"/>
    </location>
</feature>
<name>A0A4R9B0S1_9MICO</name>
<feature type="transmembrane region" description="Helical" evidence="2">
    <location>
        <begin position="124"/>
        <end position="143"/>
    </location>
</feature>
<accession>A0A4R9B0S1</accession>
<dbReference type="EMBL" id="SOHL01000003">
    <property type="protein sequence ID" value="TFD73642.1"/>
    <property type="molecule type" value="Genomic_DNA"/>
</dbReference>
<keyword evidence="2" id="KW-0812">Transmembrane</keyword>
<organism evidence="3 4">
    <name type="scientific">Cryobacterium gelidum</name>
    <dbReference type="NCBI Taxonomy" id="1259164"/>
    <lineage>
        <taxon>Bacteria</taxon>
        <taxon>Bacillati</taxon>
        <taxon>Actinomycetota</taxon>
        <taxon>Actinomycetes</taxon>
        <taxon>Micrococcales</taxon>
        <taxon>Microbacteriaceae</taxon>
        <taxon>Cryobacterium</taxon>
    </lineage>
</organism>
<comment type="caution">
    <text evidence="3">The sequence shown here is derived from an EMBL/GenBank/DDBJ whole genome shotgun (WGS) entry which is preliminary data.</text>
</comment>
<evidence type="ECO:0000313" key="4">
    <source>
        <dbReference type="Proteomes" id="UP000297983"/>
    </source>
</evidence>
<evidence type="ECO:0000256" key="1">
    <source>
        <dbReference type="SAM" id="MobiDB-lite"/>
    </source>
</evidence>
<proteinExistence type="predicted"/>
<evidence type="ECO:0000256" key="2">
    <source>
        <dbReference type="SAM" id="Phobius"/>
    </source>
</evidence>
<keyword evidence="4" id="KW-1185">Reference proteome</keyword>
<evidence type="ECO:0000313" key="3">
    <source>
        <dbReference type="EMBL" id="TFD73642.1"/>
    </source>
</evidence>
<reference evidence="3 4" key="1">
    <citation type="submission" date="2019-03" db="EMBL/GenBank/DDBJ databases">
        <title>Genomics of glacier-inhabiting Cryobacterium strains.</title>
        <authorList>
            <person name="Liu Q."/>
            <person name="Xin Y.-H."/>
        </authorList>
    </citation>
    <scope>NUCLEOTIDE SEQUENCE [LARGE SCALE GENOMIC DNA]</scope>
    <source>
        <strain evidence="3 4">Hz16</strain>
    </source>
</reference>
<dbReference type="Proteomes" id="UP000297983">
    <property type="component" value="Unassembled WGS sequence"/>
</dbReference>
<sequence length="175" mass="17904">MNATRDDDALNWAGDDDPTLAPGDNGKAAPNTTALPEGWTIPHQTVSANLPAATGQTTDADATAAETAESDDAAADGAAPSSAALVGMGILAGMYLLYTIGWFIGVARGAAPVGDPVAEFMFSLGAWLAVAAPLVWFGVTCWLTRSHQRVRLVWLLIGVVVLAPLPFIIGSGTGS</sequence>
<gene>
    <name evidence="3" type="ORF">E3T50_01560</name>
</gene>